<gene>
    <name evidence="7" type="ORF">JCM17845_05090</name>
</gene>
<dbReference type="GO" id="GO:0008233">
    <property type="term" value="F:peptidase activity"/>
    <property type="evidence" value="ECO:0007669"/>
    <property type="project" value="UniProtKB-KW"/>
</dbReference>
<dbReference type="PIRSF" id="PIRSF036696">
    <property type="entry name" value="ACY-1"/>
    <property type="match status" value="1"/>
</dbReference>
<dbReference type="Pfam" id="PF07687">
    <property type="entry name" value="M20_dimer"/>
    <property type="match status" value="1"/>
</dbReference>
<dbReference type="Pfam" id="PF01546">
    <property type="entry name" value="Peptidase_M20"/>
    <property type="match status" value="1"/>
</dbReference>
<evidence type="ECO:0000313" key="7">
    <source>
        <dbReference type="EMBL" id="GEQ99885.1"/>
    </source>
</evidence>
<dbReference type="GO" id="GO:0006508">
    <property type="term" value="P:proteolysis"/>
    <property type="evidence" value="ECO:0007669"/>
    <property type="project" value="UniProtKB-KW"/>
</dbReference>
<evidence type="ECO:0000256" key="5">
    <source>
        <dbReference type="ARBA" id="ARBA00022833"/>
    </source>
</evidence>
<feature type="domain" description="Peptidase M20 dimerisation" evidence="6">
    <location>
        <begin position="237"/>
        <end position="380"/>
    </location>
</feature>
<dbReference type="CDD" id="cd05674">
    <property type="entry name" value="M20_yscS"/>
    <property type="match status" value="1"/>
</dbReference>
<dbReference type="PANTHER" id="PTHR45962:SF1">
    <property type="entry name" value="N-FATTY-ACYL-AMINO ACID SYNTHASE_HYDROLASE PM20D1"/>
    <property type="match status" value="1"/>
</dbReference>
<evidence type="ECO:0000313" key="8">
    <source>
        <dbReference type="Proteomes" id="UP000325187"/>
    </source>
</evidence>
<evidence type="ECO:0000256" key="1">
    <source>
        <dbReference type="ARBA" id="ARBA00006247"/>
    </source>
</evidence>
<sequence>MRGVAALGVLLVLAFIGLWLRVVFLPDARPDKVDSPTISLDGKAAIDRLAQAIRFETVSTENAADYDAAPFADFHAFLKDQFPLIHQRAERHEIGRDALLFGLRGSDVETPAIVLMAHQDVVPVEPGTKGNWIHPPFGGVVADGYIWGRGTLDDKGSLMAIMEALEHLLAQGFTPKRSLWLAFGADEELGGDKGAALIAQWLANQNEQIAFVLDEGLAVLQGITPGIAEPVAMVGLAEKGSITLRLRAESEGGHSSMPPMVSAPGRLSRALARLESTQMPASLEGVPSKMLTRLAPHMAFPLNVISGNLWLTGPVVLNQFSKTPSTNAMIRTTTAITMLQAGFKSNVLAQSAEATINFRIRPNDTGQTVIDHVRTTIDDPAITIIGTADQAREATKVSSTDSAAFHVIEKSIAETFPKALIAPGLMVAATDSRHFTAVADDVYRFAPMRLNSEDLKRLHGTNERVSTENYLEMIRFYVRLIENSNTATRH</sequence>
<keyword evidence="3" id="KW-0479">Metal-binding</keyword>
<evidence type="ECO:0000256" key="3">
    <source>
        <dbReference type="ARBA" id="ARBA00022723"/>
    </source>
</evidence>
<keyword evidence="8" id="KW-1185">Reference proteome</keyword>
<name>A0A5A7MYM8_9PROT</name>
<dbReference type="Gene3D" id="1.10.150.900">
    <property type="match status" value="1"/>
</dbReference>
<dbReference type="InterPro" id="IPR047177">
    <property type="entry name" value="Pept_M20A"/>
</dbReference>
<keyword evidence="4" id="KW-0378">Hydrolase</keyword>
<dbReference type="GO" id="GO:0046872">
    <property type="term" value="F:metal ion binding"/>
    <property type="evidence" value="ECO:0007669"/>
    <property type="project" value="UniProtKB-KW"/>
</dbReference>
<dbReference type="FunFam" id="1.10.150.900:FF:000003">
    <property type="entry name" value="N-fatty-acyl-amino acid synthase/hydrolase PM20D1"/>
    <property type="match status" value="1"/>
</dbReference>
<evidence type="ECO:0000256" key="4">
    <source>
        <dbReference type="ARBA" id="ARBA00022801"/>
    </source>
</evidence>
<dbReference type="NCBIfam" id="NF006113">
    <property type="entry name" value="PRK08262.1-4"/>
    <property type="match status" value="1"/>
</dbReference>
<dbReference type="InterPro" id="IPR036264">
    <property type="entry name" value="Bact_exopeptidase_dim_dom"/>
</dbReference>
<dbReference type="InterPro" id="IPR011650">
    <property type="entry name" value="Peptidase_M20_dimer"/>
</dbReference>
<dbReference type="Gene3D" id="3.40.630.10">
    <property type="entry name" value="Zn peptidases"/>
    <property type="match status" value="1"/>
</dbReference>
<proteinExistence type="inferred from homology"/>
<accession>A0A5A7MYM8</accession>
<dbReference type="EMBL" id="BKCM01000002">
    <property type="protein sequence ID" value="GEQ99885.1"/>
    <property type="molecule type" value="Genomic_DNA"/>
</dbReference>
<keyword evidence="5" id="KW-0862">Zinc</keyword>
<evidence type="ECO:0000256" key="2">
    <source>
        <dbReference type="ARBA" id="ARBA00022670"/>
    </source>
</evidence>
<dbReference type="SUPFAM" id="SSF55031">
    <property type="entry name" value="Bacterial exopeptidase dimerisation domain"/>
    <property type="match status" value="1"/>
</dbReference>
<organism evidence="7 8">
    <name type="scientific">Iodidimonas gelatinilytica</name>
    <dbReference type="NCBI Taxonomy" id="1236966"/>
    <lineage>
        <taxon>Bacteria</taxon>
        <taxon>Pseudomonadati</taxon>
        <taxon>Pseudomonadota</taxon>
        <taxon>Alphaproteobacteria</taxon>
        <taxon>Iodidimonadales</taxon>
        <taxon>Iodidimonadaceae</taxon>
        <taxon>Iodidimonas</taxon>
    </lineage>
</organism>
<evidence type="ECO:0000259" key="6">
    <source>
        <dbReference type="Pfam" id="PF07687"/>
    </source>
</evidence>
<comment type="similarity">
    <text evidence="1">Belongs to the peptidase M20A family.</text>
</comment>
<dbReference type="Proteomes" id="UP000325187">
    <property type="component" value="Unassembled WGS sequence"/>
</dbReference>
<reference evidence="7 8" key="1">
    <citation type="submission" date="2019-09" db="EMBL/GenBank/DDBJ databases">
        <title>NBRP : Genome information of microbial organism related human and environment.</title>
        <authorList>
            <person name="Hattori M."/>
            <person name="Oshima K."/>
            <person name="Inaba H."/>
            <person name="Suda W."/>
            <person name="Sakamoto M."/>
            <person name="Iino T."/>
            <person name="Kitahara M."/>
            <person name="Oshida Y."/>
            <person name="Iida T."/>
            <person name="Kudo T."/>
            <person name="Itoh T."/>
            <person name="Ohkuma M."/>
        </authorList>
    </citation>
    <scope>NUCLEOTIDE SEQUENCE [LARGE SCALE GENOMIC DNA]</scope>
    <source>
        <strain evidence="7 8">Mie-1</strain>
    </source>
</reference>
<comment type="caution">
    <text evidence="7">The sequence shown here is derived from an EMBL/GenBank/DDBJ whole genome shotgun (WGS) entry which is preliminary data.</text>
</comment>
<dbReference type="AlphaFoldDB" id="A0A5A7MYM8"/>
<dbReference type="InterPro" id="IPR002933">
    <property type="entry name" value="Peptidase_M20"/>
</dbReference>
<protein>
    <submittedName>
        <fullName evidence="7">Peptidase M20</fullName>
    </submittedName>
</protein>
<dbReference type="SUPFAM" id="SSF53187">
    <property type="entry name" value="Zn-dependent exopeptidases"/>
    <property type="match status" value="1"/>
</dbReference>
<dbReference type="Gene3D" id="3.30.70.360">
    <property type="match status" value="1"/>
</dbReference>
<dbReference type="PANTHER" id="PTHR45962">
    <property type="entry name" value="N-FATTY-ACYL-AMINO ACID SYNTHASE/HYDROLASE PM20D1"/>
    <property type="match status" value="1"/>
</dbReference>
<keyword evidence="2" id="KW-0645">Protease</keyword>